<accession>A0A6N3V9F1</accession>
<protein>
    <submittedName>
        <fullName evidence="1">Glycosyltransferase family 4 protein</fullName>
    </submittedName>
</protein>
<dbReference type="SUPFAM" id="SSF53756">
    <property type="entry name" value="UDP-Glycosyltransferase/glycogen phosphorylase"/>
    <property type="match status" value="1"/>
</dbReference>
<comment type="caution">
    <text evidence="1">The sequence shown here is derived from an EMBL/GenBank/DDBJ whole genome shotgun (WGS) entry which is preliminary data.</text>
</comment>
<dbReference type="EMBL" id="VWLX01000008">
    <property type="protein sequence ID" value="KAA3804659.1"/>
    <property type="molecule type" value="Genomic_DNA"/>
</dbReference>
<dbReference type="Pfam" id="PF00534">
    <property type="entry name" value="Glycos_transf_1"/>
    <property type="match status" value="1"/>
</dbReference>
<proteinExistence type="predicted"/>
<dbReference type="PANTHER" id="PTHR12526">
    <property type="entry name" value="GLYCOSYLTRANSFERASE"/>
    <property type="match status" value="1"/>
</dbReference>
<dbReference type="AlphaFoldDB" id="A0A6N3V9F1"/>
<gene>
    <name evidence="1" type="ORF">F3F51_12710</name>
</gene>
<dbReference type="InterPro" id="IPR001296">
    <property type="entry name" value="Glyco_trans_1"/>
</dbReference>
<sequence length="388" mass="45293">MKILWVNPSFLDYRIPVYKRLYELTDGNFYILFSKKRVSERICLKIQEAIGVNAICFEGEKRIIFGEKEGMSNKWMSFPITKGLYKRIKKIDADIVIAEGFFQWTPQAVRYVFFHRKPLLIEYERTKHTERSCPKWRMIYRKLVDQFVSGYLCNGKLTKEYLFDEMKIKKDNLFVGGMSADSEGLVSAIQSMSVEECITFRNKLNINNSGIVYIYVGQLIERKGVIYLLNAWKKHIRKYNQDNLLIVGGGDLYNSFVDKFGDEVSIHFTNGIDYDNIYKYYAISDVFIIPTLEDNWSLVVPEAMACGLPIACSIYNGCYPELVHEGENGKLFDPLKQETVIEALDTFHRVDLQKYGEYSRKIEKYYNHERTANNIYAACVEVLNRNNK</sequence>
<reference evidence="1 2" key="1">
    <citation type="journal article" date="2019" name="Nat. Med.">
        <title>A library of human gut bacterial isolates paired with longitudinal multiomics data enables mechanistic microbiome research.</title>
        <authorList>
            <person name="Poyet M."/>
            <person name="Groussin M."/>
            <person name="Gibbons S.M."/>
            <person name="Avila-Pacheco J."/>
            <person name="Jiang X."/>
            <person name="Kearney S.M."/>
            <person name="Perrotta A.R."/>
            <person name="Berdy B."/>
            <person name="Zhao S."/>
            <person name="Lieberman T.D."/>
            <person name="Swanson P.K."/>
            <person name="Smith M."/>
            <person name="Roesemann S."/>
            <person name="Alexander J.E."/>
            <person name="Rich S.A."/>
            <person name="Livny J."/>
            <person name="Vlamakis H."/>
            <person name="Clish C."/>
            <person name="Bullock K."/>
            <person name="Deik A."/>
            <person name="Scott J."/>
            <person name="Pierce K.A."/>
            <person name="Xavier R.J."/>
            <person name="Alm E.J."/>
        </authorList>
    </citation>
    <scope>NUCLEOTIDE SEQUENCE [LARGE SCALE GENOMIC DNA]</scope>
    <source>
        <strain evidence="1 2">BIOML-A183</strain>
    </source>
</reference>
<keyword evidence="1" id="KW-0808">Transferase</keyword>
<dbReference type="GO" id="GO:0016757">
    <property type="term" value="F:glycosyltransferase activity"/>
    <property type="evidence" value="ECO:0007669"/>
    <property type="project" value="InterPro"/>
</dbReference>
<organism evidence="1 2">
    <name type="scientific">Bacteroides ovatus</name>
    <dbReference type="NCBI Taxonomy" id="28116"/>
    <lineage>
        <taxon>Bacteria</taxon>
        <taxon>Pseudomonadati</taxon>
        <taxon>Bacteroidota</taxon>
        <taxon>Bacteroidia</taxon>
        <taxon>Bacteroidales</taxon>
        <taxon>Bacteroidaceae</taxon>
        <taxon>Bacteroides</taxon>
    </lineage>
</organism>
<dbReference type="Gene3D" id="3.40.50.2000">
    <property type="entry name" value="Glycogen Phosphorylase B"/>
    <property type="match status" value="2"/>
</dbReference>
<dbReference type="GeneID" id="29454773"/>
<dbReference type="Proteomes" id="UP000460135">
    <property type="component" value="Unassembled WGS sequence"/>
</dbReference>
<dbReference type="KEGG" id="boa:Bovatus_00243"/>
<dbReference type="CDD" id="cd03801">
    <property type="entry name" value="GT4_PimA-like"/>
    <property type="match status" value="1"/>
</dbReference>
<evidence type="ECO:0000313" key="1">
    <source>
        <dbReference type="EMBL" id="KAA3804659.1"/>
    </source>
</evidence>
<evidence type="ECO:0000313" key="2">
    <source>
        <dbReference type="Proteomes" id="UP000460135"/>
    </source>
</evidence>
<dbReference type="RefSeq" id="WP_004297498.1">
    <property type="nucleotide sequence ID" value="NZ_CAKJZA010000004.1"/>
</dbReference>
<name>A0A6N3V9F1_BACOV</name>